<keyword evidence="4 5" id="KW-0472">Membrane</keyword>
<comment type="caution">
    <text evidence="7">The sequence shown here is derived from an EMBL/GenBank/DDBJ whole genome shotgun (WGS) entry which is preliminary data.</text>
</comment>
<organism evidence="7 8">
    <name type="scientific">Carboxylicivirga sediminis</name>
    <dbReference type="NCBI Taxonomy" id="2006564"/>
    <lineage>
        <taxon>Bacteria</taxon>
        <taxon>Pseudomonadati</taxon>
        <taxon>Bacteroidota</taxon>
        <taxon>Bacteroidia</taxon>
        <taxon>Marinilabiliales</taxon>
        <taxon>Marinilabiliaceae</taxon>
        <taxon>Carboxylicivirga</taxon>
    </lineage>
</organism>
<feature type="transmembrane region" description="Helical" evidence="5">
    <location>
        <begin position="15"/>
        <end position="40"/>
    </location>
</feature>
<protein>
    <recommendedName>
        <fullName evidence="6">V-ATPase proteolipid subunit C-like domain-containing protein</fullName>
    </recommendedName>
</protein>
<dbReference type="RefSeq" id="WP_212192435.1">
    <property type="nucleotide sequence ID" value="NZ_JAGTAR010000031.1"/>
</dbReference>
<dbReference type="InterPro" id="IPR035921">
    <property type="entry name" value="F/V-ATP_Csub_sf"/>
</dbReference>
<keyword evidence="8" id="KW-1185">Reference proteome</keyword>
<proteinExistence type="predicted"/>
<evidence type="ECO:0000313" key="8">
    <source>
        <dbReference type="Proteomes" id="UP000679220"/>
    </source>
</evidence>
<dbReference type="AlphaFoldDB" id="A0A941F6H2"/>
<feature type="transmembrane region" description="Helical" evidence="5">
    <location>
        <begin position="52"/>
        <end position="76"/>
    </location>
</feature>
<feature type="transmembrane region" description="Helical" evidence="5">
    <location>
        <begin position="88"/>
        <end position="105"/>
    </location>
</feature>
<feature type="domain" description="V-ATPase proteolipid subunit C-like" evidence="6">
    <location>
        <begin position="14"/>
        <end position="72"/>
    </location>
</feature>
<accession>A0A941F6H2</accession>
<reference evidence="7" key="1">
    <citation type="journal article" date="2018" name="Int. J. Syst. Evol. Microbiol.">
        <title>Carboxylicivirga sediminis sp. nov., isolated from coastal sediment.</title>
        <authorList>
            <person name="Wang F.Q."/>
            <person name="Ren L.H."/>
            <person name="Zou R.J."/>
            <person name="Sun Y.Z."/>
            <person name="Liu X.J."/>
            <person name="Jiang F."/>
            <person name="Liu L.J."/>
        </authorList>
    </citation>
    <scope>NUCLEOTIDE SEQUENCE</scope>
    <source>
        <strain evidence="7">JR1</strain>
    </source>
</reference>
<feature type="transmembrane region" description="Helical" evidence="5">
    <location>
        <begin position="126"/>
        <end position="150"/>
    </location>
</feature>
<keyword evidence="3 5" id="KW-1133">Transmembrane helix</keyword>
<dbReference type="InterPro" id="IPR002379">
    <property type="entry name" value="ATPase_proteolipid_c-like_dom"/>
</dbReference>
<dbReference type="Proteomes" id="UP000679220">
    <property type="component" value="Unassembled WGS sequence"/>
</dbReference>
<evidence type="ECO:0000256" key="2">
    <source>
        <dbReference type="ARBA" id="ARBA00022692"/>
    </source>
</evidence>
<dbReference type="Gene3D" id="1.20.120.610">
    <property type="entry name" value="lithium bound rotor ring of v- atpase"/>
    <property type="match status" value="1"/>
</dbReference>
<dbReference type="EMBL" id="JAGTAR010000031">
    <property type="protein sequence ID" value="MBR8537412.1"/>
    <property type="molecule type" value="Genomic_DNA"/>
</dbReference>
<evidence type="ECO:0000313" key="7">
    <source>
        <dbReference type="EMBL" id="MBR8537412.1"/>
    </source>
</evidence>
<evidence type="ECO:0000256" key="4">
    <source>
        <dbReference type="ARBA" id="ARBA00023136"/>
    </source>
</evidence>
<evidence type="ECO:0000259" key="6">
    <source>
        <dbReference type="Pfam" id="PF00137"/>
    </source>
</evidence>
<dbReference type="GO" id="GO:0015078">
    <property type="term" value="F:proton transmembrane transporter activity"/>
    <property type="evidence" value="ECO:0007669"/>
    <property type="project" value="InterPro"/>
</dbReference>
<comment type="subcellular location">
    <subcellularLocation>
        <location evidence="1">Membrane</location>
        <topology evidence="1">Multi-pass membrane protein</topology>
    </subcellularLocation>
</comment>
<evidence type="ECO:0000256" key="5">
    <source>
        <dbReference type="SAM" id="Phobius"/>
    </source>
</evidence>
<sequence length="153" mass="15368">MTLLTTVVNGFGGHAIALGIAGVGSAIGTGIAAMGAMGLWKQSIKDKKKLPALALAMVGMPLSQVIYGMIFMNALIGANLNPDSYMNQMVFALFVGIAIAASAIMQGRAGAAACSNLAVDDKQGAGMYIAAMGVIETVALLAMVFGMGAIPSA</sequence>
<reference evidence="7" key="2">
    <citation type="submission" date="2021-04" db="EMBL/GenBank/DDBJ databases">
        <authorList>
            <person name="Zhang T."/>
            <person name="Zhang Y."/>
            <person name="Lu D."/>
            <person name="Zuo D."/>
            <person name="Du Z."/>
        </authorList>
    </citation>
    <scope>NUCLEOTIDE SEQUENCE</scope>
    <source>
        <strain evidence="7">JR1</strain>
    </source>
</reference>
<dbReference type="Pfam" id="PF00137">
    <property type="entry name" value="ATP-synt_C"/>
    <property type="match status" value="1"/>
</dbReference>
<dbReference type="GO" id="GO:0033177">
    <property type="term" value="C:proton-transporting two-sector ATPase complex, proton-transporting domain"/>
    <property type="evidence" value="ECO:0007669"/>
    <property type="project" value="InterPro"/>
</dbReference>
<gene>
    <name evidence="7" type="ORF">KDU71_17725</name>
</gene>
<keyword evidence="2 5" id="KW-0812">Transmembrane</keyword>
<evidence type="ECO:0000256" key="1">
    <source>
        <dbReference type="ARBA" id="ARBA00004141"/>
    </source>
</evidence>
<name>A0A941F6H2_9BACT</name>
<evidence type="ECO:0000256" key="3">
    <source>
        <dbReference type="ARBA" id="ARBA00022989"/>
    </source>
</evidence>